<dbReference type="AlphaFoldDB" id="A0A511NJB8"/>
<sequence>MPVIASPYISIGLTKNKFKPGRPNVLLSSENIIKQNTLFQTATLIEKQTILRESTSKSGSYFIEYKLIPDDKFNYIPLN</sequence>
<accession>A0A511NJB8</accession>
<organism evidence="1 2">
    <name type="scientific">Empedobacter brevis NBRC 14943 = ATCC 43319</name>
    <dbReference type="NCBI Taxonomy" id="1218108"/>
    <lineage>
        <taxon>Bacteria</taxon>
        <taxon>Pseudomonadati</taxon>
        <taxon>Bacteroidota</taxon>
        <taxon>Flavobacteriia</taxon>
        <taxon>Flavobacteriales</taxon>
        <taxon>Weeksellaceae</taxon>
        <taxon>Empedobacter</taxon>
    </lineage>
</organism>
<name>A0A511NJB8_9FLAO</name>
<evidence type="ECO:0000313" key="1">
    <source>
        <dbReference type="EMBL" id="GEM52836.1"/>
    </source>
</evidence>
<gene>
    <name evidence="1" type="ORF">EB1_26260</name>
</gene>
<comment type="caution">
    <text evidence="1">The sequence shown here is derived from an EMBL/GenBank/DDBJ whole genome shotgun (WGS) entry which is preliminary data.</text>
</comment>
<dbReference type="RefSeq" id="WP_019974844.1">
    <property type="nucleotide sequence ID" value="NZ_BJXC01000020.1"/>
</dbReference>
<keyword evidence="2" id="KW-1185">Reference proteome</keyword>
<evidence type="ECO:0000313" key="2">
    <source>
        <dbReference type="Proteomes" id="UP000321245"/>
    </source>
</evidence>
<proteinExistence type="predicted"/>
<reference evidence="1 2" key="1">
    <citation type="submission" date="2019-07" db="EMBL/GenBank/DDBJ databases">
        <title>Whole genome shotgun sequence of Empedobacter brevis NBRC 14943.</title>
        <authorList>
            <person name="Hosoyama A."/>
            <person name="Uohara A."/>
            <person name="Ohji S."/>
            <person name="Ichikawa N."/>
        </authorList>
    </citation>
    <scope>NUCLEOTIDE SEQUENCE [LARGE SCALE GENOMIC DNA]</scope>
    <source>
        <strain evidence="1 2">NBRC 14943</strain>
    </source>
</reference>
<protein>
    <submittedName>
        <fullName evidence="1">Uncharacterized protein</fullName>
    </submittedName>
</protein>
<dbReference type="GeneID" id="84649552"/>
<dbReference type="Proteomes" id="UP000321245">
    <property type="component" value="Unassembled WGS sequence"/>
</dbReference>
<dbReference type="EMBL" id="BJXC01000020">
    <property type="protein sequence ID" value="GEM52836.1"/>
    <property type="molecule type" value="Genomic_DNA"/>
</dbReference>